<evidence type="ECO:0000313" key="2">
    <source>
        <dbReference type="Proteomes" id="UP000623301"/>
    </source>
</evidence>
<accession>A0ABS0WW20</accession>
<dbReference type="RefSeq" id="WP_198842809.1">
    <property type="nucleotide sequence ID" value="NZ_JAEHFJ010000012.1"/>
</dbReference>
<sequence>MVEATNYIYLALLIGLQYLGLQHESYQVSIDFSKEEGFEQRAPVAFDFKKIEDKTNQWMVISPDQNIKFH</sequence>
<gene>
    <name evidence="1" type="ORF">JBL43_18205</name>
</gene>
<dbReference type="EMBL" id="JAEHFJ010000012">
    <property type="protein sequence ID" value="MBJ2176190.1"/>
    <property type="molecule type" value="Genomic_DNA"/>
</dbReference>
<evidence type="ECO:0000313" key="1">
    <source>
        <dbReference type="EMBL" id="MBJ2176190.1"/>
    </source>
</evidence>
<dbReference type="Proteomes" id="UP000623301">
    <property type="component" value="Unassembled WGS sequence"/>
</dbReference>
<protein>
    <submittedName>
        <fullName evidence="1">Uncharacterized protein</fullName>
    </submittedName>
</protein>
<reference evidence="1 2" key="1">
    <citation type="submission" date="2020-12" db="EMBL/GenBank/DDBJ databases">
        <title>Aureibaculum luteum sp. nov. and Aureibaculum flavum sp. nov., novel members of the family Flavobacteriaceae isolated from Antarctic intertidal sediments.</title>
        <authorList>
            <person name="He X."/>
            <person name="Zhang X."/>
        </authorList>
    </citation>
    <scope>NUCLEOTIDE SEQUENCE [LARGE SCALE GENOMIC DNA]</scope>
    <source>
        <strain evidence="1 2">A20</strain>
    </source>
</reference>
<keyword evidence="2" id="KW-1185">Reference proteome</keyword>
<name>A0ABS0WW20_9FLAO</name>
<comment type="caution">
    <text evidence="1">The sequence shown here is derived from an EMBL/GenBank/DDBJ whole genome shotgun (WGS) entry which is preliminary data.</text>
</comment>
<organism evidence="1 2">
    <name type="scientific">Aureibaculum flavum</name>
    <dbReference type="NCBI Taxonomy" id="2795986"/>
    <lineage>
        <taxon>Bacteria</taxon>
        <taxon>Pseudomonadati</taxon>
        <taxon>Bacteroidota</taxon>
        <taxon>Flavobacteriia</taxon>
        <taxon>Flavobacteriales</taxon>
        <taxon>Flavobacteriaceae</taxon>
        <taxon>Aureibaculum</taxon>
    </lineage>
</organism>
<proteinExistence type="predicted"/>